<dbReference type="EMBL" id="AEDD01000005">
    <property type="protein sequence ID" value="EFM11010.1"/>
    <property type="molecule type" value="Genomic_DNA"/>
</dbReference>
<dbReference type="Proteomes" id="UP000005387">
    <property type="component" value="Unassembled WGS sequence"/>
</dbReference>
<dbReference type="eggNOG" id="COG4863">
    <property type="taxonomic scope" value="Bacteria"/>
</dbReference>
<evidence type="ECO:0000256" key="1">
    <source>
        <dbReference type="SAM" id="MobiDB-lite"/>
    </source>
</evidence>
<accession>E0I9C6</accession>
<feature type="region of interest" description="Disordered" evidence="1">
    <location>
        <begin position="448"/>
        <end position="520"/>
    </location>
</feature>
<gene>
    <name evidence="3" type="ORF">PaecuDRAFT_2263</name>
</gene>
<reference evidence="3 4" key="1">
    <citation type="submission" date="2010-07" db="EMBL/GenBank/DDBJ databases">
        <title>The draft genome of Paenibacillus curdlanolyticus YK9.</title>
        <authorList>
            <consortium name="US DOE Joint Genome Institute (JGI-PGF)"/>
            <person name="Lucas S."/>
            <person name="Copeland A."/>
            <person name="Lapidus A."/>
            <person name="Cheng J.-F."/>
            <person name="Bruce D."/>
            <person name="Goodwin L."/>
            <person name="Pitluck S."/>
            <person name="Land M.L."/>
            <person name="Hauser L."/>
            <person name="Chang Y.-J."/>
            <person name="Jeffries C."/>
            <person name="Anderson I.J."/>
            <person name="Johnson E."/>
            <person name="Loganathan U."/>
            <person name="Mulhopadhyay B."/>
            <person name="Kyrpides N."/>
            <person name="Woyke T.J."/>
        </authorList>
    </citation>
    <scope>NUCLEOTIDE SEQUENCE [LARGE SCALE GENOMIC DNA]</scope>
    <source>
        <strain evidence="3 4">YK9</strain>
    </source>
</reference>
<dbReference type="STRING" id="717606.PaecuDRAFT_2263"/>
<dbReference type="Gene3D" id="3.30.310.160">
    <property type="entry name" value="YycH protein, domain 2"/>
    <property type="match status" value="1"/>
</dbReference>
<keyword evidence="4" id="KW-1185">Reference proteome</keyword>
<dbReference type="RefSeq" id="WP_006038259.1">
    <property type="nucleotide sequence ID" value="NZ_AEDD01000005.1"/>
</dbReference>
<dbReference type="InterPro" id="IPR009996">
    <property type="entry name" value="YycH"/>
</dbReference>
<protein>
    <submittedName>
        <fullName evidence="3">YycH family protein</fullName>
    </submittedName>
</protein>
<sequence length="520" mass="57501">MIERFKSAILVLLVVLSLLQSYWLAYSMPGFTQTVRTELDYLNTEKMGPTQQIDSVIFPDSIVLHLGQGAHTVLFPPTNFYDLVFRKIEAVGFKGFTRNPVISYDWDQISEKKQGVELRFGGGIPISLLSKMMKLEGDLLFLADRIERIWIYMDEDTELVHAYLFSADGRTVYEASRTDLTAKDVQEYVNFGEYGTPYKQVGRVYAPVVSIEAVQAQVSYETYTPEQMRSSLFFDSGTTRTLENLNGALIYTDGKRGLQFEQNGKWISYTNPAAPQTTENDTTENVLASVQFVNEHGGWNGLHRYVPVKLPGGESPSDLGRTVQFQQYYGSYPLLSDPVFKFGYMRLSLQQGLVTEYERSVMTLNETADSKSTRWLPGGEPLRKALERLERRSEIVALFPAMQVSPKVGKNVLTLEPVWAVRYADGTQKVVADALPVGYDGAAERRDYQAAQTKANGNSNGNANANADASGGNVGTGHSNMATNTPSGTNESASSDSPIHTLSQVVGPGANVADADVETQ</sequence>
<proteinExistence type="predicted"/>
<dbReference type="CDD" id="cd15787">
    <property type="entry name" value="YycH_N"/>
    <property type="match status" value="1"/>
</dbReference>
<dbReference type="InterPro" id="IPR042274">
    <property type="entry name" value="YycH/YycI_2"/>
</dbReference>
<feature type="domain" description="Regulatory protein YycH" evidence="2">
    <location>
        <begin position="3"/>
        <end position="430"/>
    </location>
</feature>
<dbReference type="Pfam" id="PF07435">
    <property type="entry name" value="YycH"/>
    <property type="match status" value="1"/>
</dbReference>
<dbReference type="AlphaFoldDB" id="E0I9C6"/>
<evidence type="ECO:0000313" key="3">
    <source>
        <dbReference type="EMBL" id="EFM11010.1"/>
    </source>
</evidence>
<feature type="compositionally biased region" description="Low complexity" evidence="1">
    <location>
        <begin position="455"/>
        <end position="471"/>
    </location>
</feature>
<organism evidence="3 4">
    <name type="scientific">Paenibacillus curdlanolyticus YK9</name>
    <dbReference type="NCBI Taxonomy" id="717606"/>
    <lineage>
        <taxon>Bacteria</taxon>
        <taxon>Bacillati</taxon>
        <taxon>Bacillota</taxon>
        <taxon>Bacilli</taxon>
        <taxon>Bacillales</taxon>
        <taxon>Paenibacillaceae</taxon>
        <taxon>Paenibacillus</taxon>
    </lineage>
</organism>
<evidence type="ECO:0000313" key="4">
    <source>
        <dbReference type="Proteomes" id="UP000005387"/>
    </source>
</evidence>
<evidence type="ECO:0000259" key="2">
    <source>
        <dbReference type="Pfam" id="PF07435"/>
    </source>
</evidence>
<dbReference type="OrthoDB" id="2382185at2"/>
<feature type="compositionally biased region" description="Polar residues" evidence="1">
    <location>
        <begin position="476"/>
        <end position="504"/>
    </location>
</feature>
<name>E0I9C6_9BACL</name>